<proteinExistence type="predicted"/>
<evidence type="ECO:0000313" key="2">
    <source>
        <dbReference type="EMBL" id="PWJ14687.1"/>
    </source>
</evidence>
<sequence>MDNSDGDALDDSWDPEPLYHAPDPLSYSNILSVEIKYIPLQEVKSFTGKIGRKLAKKWDCDVYVSILKSCDCDDDIFLLTNENKSLNEVFAISDELKKKLNNGEKEYSNSFGHVPNEEAAHTGKLETDQLVPEFFEKDSSYYYGCWYHNYCQEMAMYNDYVQQIGTNWSRVMQAIIIYNIATSALQNAVLSSANNTYTVSKADYANGAKAAKTQLSYSRVSKQAAEHSSLGEFTYNPKTGAVSRMKGGGHGQANIDFLEKNGFDYNIEKTYSNGVRVGNVPAHKIVAKRTGTNQSWFPETWTEQDIINAGEYVGNLSGNTNVADGVIVYGEYNGVRVGVIRTGGSISTVFPDSVRQP</sequence>
<reference evidence="2 3" key="1">
    <citation type="submission" date="2018-05" db="EMBL/GenBank/DDBJ databases">
        <title>The Hungate 1000. A catalogue of reference genomes from the rumen microbiome.</title>
        <authorList>
            <person name="Kelly W."/>
        </authorList>
    </citation>
    <scope>NUCLEOTIDE SEQUENCE [LARGE SCALE GENOMIC DNA]</scope>
    <source>
        <strain evidence="2 3">SAb67</strain>
    </source>
</reference>
<dbReference type="RefSeq" id="WP_242978554.1">
    <property type="nucleotide sequence ID" value="NZ_QGDI01000002.1"/>
</dbReference>
<organism evidence="2 3">
    <name type="scientific">Ruminococcus flavefaciens</name>
    <dbReference type="NCBI Taxonomy" id="1265"/>
    <lineage>
        <taxon>Bacteria</taxon>
        <taxon>Bacillati</taxon>
        <taxon>Bacillota</taxon>
        <taxon>Clostridia</taxon>
        <taxon>Eubacteriales</taxon>
        <taxon>Oscillospiraceae</taxon>
        <taxon>Ruminococcus</taxon>
    </lineage>
</organism>
<comment type="caution">
    <text evidence="2">The sequence shown here is derived from an EMBL/GenBank/DDBJ whole genome shotgun (WGS) entry which is preliminary data.</text>
</comment>
<accession>A0A315Y2I0</accession>
<dbReference type="InterPro" id="IPR029501">
    <property type="entry name" value="EndoU_bac"/>
</dbReference>
<dbReference type="Pfam" id="PF14436">
    <property type="entry name" value="EndoU_bacteria"/>
    <property type="match status" value="1"/>
</dbReference>
<gene>
    <name evidence="2" type="ORF">IE37_00672</name>
</gene>
<evidence type="ECO:0000259" key="1">
    <source>
        <dbReference type="Pfam" id="PF14436"/>
    </source>
</evidence>
<protein>
    <submittedName>
        <fullName evidence="2">EndoU nuclease-like protein</fullName>
    </submittedName>
</protein>
<dbReference type="Proteomes" id="UP000245720">
    <property type="component" value="Unassembled WGS sequence"/>
</dbReference>
<dbReference type="GO" id="GO:0004519">
    <property type="term" value="F:endonuclease activity"/>
    <property type="evidence" value="ECO:0007669"/>
    <property type="project" value="InterPro"/>
</dbReference>
<evidence type="ECO:0000313" key="3">
    <source>
        <dbReference type="Proteomes" id="UP000245720"/>
    </source>
</evidence>
<name>A0A315Y2I0_RUMFL</name>
<dbReference type="AlphaFoldDB" id="A0A315Y2I0"/>
<feature type="domain" description="Bacterial EndoU nuclease" evidence="1">
    <location>
        <begin position="223"/>
        <end position="353"/>
    </location>
</feature>
<dbReference type="EMBL" id="QGDI01000002">
    <property type="protein sequence ID" value="PWJ14687.1"/>
    <property type="molecule type" value="Genomic_DNA"/>
</dbReference>